<dbReference type="FunFam" id="3.40.30.10:FF:000117">
    <property type="entry name" value="thioredoxin-related transmembrane protein 1"/>
    <property type="match status" value="1"/>
</dbReference>
<dbReference type="PROSITE" id="PS00194">
    <property type="entry name" value="THIOREDOXIN_1"/>
    <property type="match status" value="1"/>
</dbReference>
<dbReference type="GO" id="GO:0015036">
    <property type="term" value="F:disulfide oxidoreductase activity"/>
    <property type="evidence" value="ECO:0007669"/>
    <property type="project" value="TreeGrafter"/>
</dbReference>
<dbReference type="Pfam" id="PF00085">
    <property type="entry name" value="Thioredoxin"/>
    <property type="match status" value="1"/>
</dbReference>
<evidence type="ECO:0000313" key="28">
    <source>
        <dbReference type="Proteomes" id="UP001200034"/>
    </source>
</evidence>
<evidence type="ECO:0000256" key="25">
    <source>
        <dbReference type="SAM" id="SignalP"/>
    </source>
</evidence>
<dbReference type="GO" id="GO:0031966">
    <property type="term" value="C:mitochondrial membrane"/>
    <property type="evidence" value="ECO:0007669"/>
    <property type="project" value="UniProtKB-SubCell"/>
</dbReference>
<dbReference type="InterPro" id="IPR013766">
    <property type="entry name" value="Thioredoxin_domain"/>
</dbReference>
<feature type="signal peptide" evidence="25">
    <location>
        <begin position="1"/>
        <end position="19"/>
    </location>
</feature>
<evidence type="ECO:0000256" key="18">
    <source>
        <dbReference type="ARBA" id="ARBA00023288"/>
    </source>
</evidence>
<evidence type="ECO:0000256" key="14">
    <source>
        <dbReference type="ARBA" id="ARBA00023139"/>
    </source>
</evidence>
<feature type="domain" description="Thioredoxin" evidence="26">
    <location>
        <begin position="17"/>
        <end position="140"/>
    </location>
</feature>
<keyword evidence="17" id="KW-0676">Redox-active center</keyword>
<evidence type="ECO:0000256" key="7">
    <source>
        <dbReference type="ARBA" id="ARBA00022692"/>
    </source>
</evidence>
<feature type="compositionally biased region" description="Acidic residues" evidence="23">
    <location>
        <begin position="249"/>
        <end position="285"/>
    </location>
</feature>
<dbReference type="PANTHER" id="PTHR46107">
    <property type="entry name" value="DUMPY: SHORTER THAN WILD-TYPE"/>
    <property type="match status" value="1"/>
</dbReference>
<evidence type="ECO:0000256" key="9">
    <source>
        <dbReference type="ARBA" id="ARBA00022824"/>
    </source>
</evidence>
<dbReference type="AlphaFoldDB" id="A0AAD4PQ25"/>
<evidence type="ECO:0000256" key="12">
    <source>
        <dbReference type="ARBA" id="ARBA00023128"/>
    </source>
</evidence>
<comment type="subcellular location">
    <subcellularLocation>
        <location evidence="1">Endoplasmic reticulum membrane</location>
        <topology evidence="1">Single-pass type I membrane protein</topology>
    </subcellularLocation>
    <subcellularLocation>
        <location evidence="2">Mitochondrion membrane</location>
        <topology evidence="2">Single-pass type I membrane protein</topology>
    </subcellularLocation>
    <subcellularLocation>
        <location evidence="3">Secreted</location>
    </subcellularLocation>
</comment>
<protein>
    <recommendedName>
        <fullName evidence="20">Thioredoxin-related transmembrane protein 1</fullName>
    </recommendedName>
    <alternativeName>
        <fullName evidence="22">Protein disulfide-isomerase TMX1</fullName>
    </alternativeName>
    <alternativeName>
        <fullName evidence="21">Thioredoxin domain-containing protein 1</fullName>
    </alternativeName>
</protein>
<organism evidence="27 28">
    <name type="scientific">Drosophila rubida</name>
    <dbReference type="NCBI Taxonomy" id="30044"/>
    <lineage>
        <taxon>Eukaryota</taxon>
        <taxon>Metazoa</taxon>
        <taxon>Ecdysozoa</taxon>
        <taxon>Arthropoda</taxon>
        <taxon>Hexapoda</taxon>
        <taxon>Insecta</taxon>
        <taxon>Pterygota</taxon>
        <taxon>Neoptera</taxon>
        <taxon>Endopterygota</taxon>
        <taxon>Diptera</taxon>
        <taxon>Brachycera</taxon>
        <taxon>Muscomorpha</taxon>
        <taxon>Ephydroidea</taxon>
        <taxon>Drosophilidae</taxon>
        <taxon>Drosophila</taxon>
    </lineage>
</organism>
<evidence type="ECO:0000256" key="17">
    <source>
        <dbReference type="ARBA" id="ARBA00023284"/>
    </source>
</evidence>
<feature type="region of interest" description="Disordered" evidence="23">
    <location>
        <begin position="249"/>
        <end position="341"/>
    </location>
</feature>
<evidence type="ECO:0000256" key="20">
    <source>
        <dbReference type="ARBA" id="ARBA00072260"/>
    </source>
</evidence>
<feature type="compositionally biased region" description="Basic and acidic residues" evidence="23">
    <location>
        <begin position="318"/>
        <end position="332"/>
    </location>
</feature>
<keyword evidence="6" id="KW-0597">Phosphoprotein</keyword>
<evidence type="ECO:0000256" key="15">
    <source>
        <dbReference type="ARBA" id="ARBA00023157"/>
    </source>
</evidence>
<evidence type="ECO:0000256" key="10">
    <source>
        <dbReference type="ARBA" id="ARBA00022982"/>
    </source>
</evidence>
<evidence type="ECO:0000256" key="13">
    <source>
        <dbReference type="ARBA" id="ARBA00023136"/>
    </source>
</evidence>
<keyword evidence="12" id="KW-0496">Mitochondrion</keyword>
<evidence type="ECO:0000256" key="5">
    <source>
        <dbReference type="ARBA" id="ARBA00022525"/>
    </source>
</evidence>
<dbReference type="InterPro" id="IPR017937">
    <property type="entry name" value="Thioredoxin_CS"/>
</dbReference>
<gene>
    <name evidence="27" type="ORF">KR093_001632</name>
</gene>
<evidence type="ECO:0000256" key="16">
    <source>
        <dbReference type="ARBA" id="ARBA00023235"/>
    </source>
</evidence>
<comment type="subunit">
    <text evidence="19">Interacts with ATP2A2.</text>
</comment>
<keyword evidence="8 25" id="KW-0732">Signal</keyword>
<evidence type="ECO:0000256" key="23">
    <source>
        <dbReference type="SAM" id="MobiDB-lite"/>
    </source>
</evidence>
<keyword evidence="4" id="KW-0813">Transport</keyword>
<dbReference type="GO" id="GO:0005789">
    <property type="term" value="C:endoplasmic reticulum membrane"/>
    <property type="evidence" value="ECO:0007669"/>
    <property type="project" value="UniProtKB-SubCell"/>
</dbReference>
<keyword evidence="16" id="KW-0413">Isomerase</keyword>
<keyword evidence="18" id="KW-0449">Lipoprotein</keyword>
<keyword evidence="13 24" id="KW-0472">Membrane</keyword>
<proteinExistence type="predicted"/>
<keyword evidence="9" id="KW-0256">Endoplasmic reticulum</keyword>
<dbReference type="Proteomes" id="UP001200034">
    <property type="component" value="Unassembled WGS sequence"/>
</dbReference>
<evidence type="ECO:0000256" key="21">
    <source>
        <dbReference type="ARBA" id="ARBA00075863"/>
    </source>
</evidence>
<feature type="compositionally biased region" description="Basic and acidic residues" evidence="23">
    <location>
        <begin position="289"/>
        <end position="311"/>
    </location>
</feature>
<keyword evidence="10" id="KW-0249">Electron transport</keyword>
<evidence type="ECO:0000256" key="11">
    <source>
        <dbReference type="ARBA" id="ARBA00022989"/>
    </source>
</evidence>
<evidence type="ECO:0000256" key="8">
    <source>
        <dbReference type="ARBA" id="ARBA00022729"/>
    </source>
</evidence>
<evidence type="ECO:0000256" key="6">
    <source>
        <dbReference type="ARBA" id="ARBA00022553"/>
    </source>
</evidence>
<comment type="caution">
    <text evidence="27">The sequence shown here is derived from an EMBL/GenBank/DDBJ whole genome shotgun (WGS) entry which is preliminary data.</text>
</comment>
<sequence>MRCYLQILAASCVIVTLLAAQSATASTAAAKASKPDGKLVELDEDNWQLMLNGEWMIEFFAPWCPACKNLAPVWERYASTAKDVNVNVAKIDVTTSPSLSGRFFVTALPTIYHVKDGEFRQYRGARDADALLYFLKKKSWQAIEPLSSWKKPDTIHMSLLSYFFKLSHTLKTTQKLFKDFNARLQEEYGLPTWGSYALFAIATIFVGAALGLMLVCIVDFVYPPKKSPRQSFSESQDNLAKGVEDLATEEIEDDEEDNAAEEEDGNSDDAEEDQEEEDEDEEDEVVAAIKEETGDKALSKKSEKKSDDTEKVNSQVGDEAHEIADKPSTEQVRKRKPRKAD</sequence>
<evidence type="ECO:0000313" key="27">
    <source>
        <dbReference type="EMBL" id="KAH8384577.1"/>
    </source>
</evidence>
<feature type="transmembrane region" description="Helical" evidence="24">
    <location>
        <begin position="193"/>
        <end position="222"/>
    </location>
</feature>
<dbReference type="Gene3D" id="3.40.30.10">
    <property type="entry name" value="Glutaredoxin"/>
    <property type="match status" value="1"/>
</dbReference>
<dbReference type="SUPFAM" id="SSF52833">
    <property type="entry name" value="Thioredoxin-like"/>
    <property type="match status" value="1"/>
</dbReference>
<dbReference type="GO" id="GO:0005576">
    <property type="term" value="C:extracellular region"/>
    <property type="evidence" value="ECO:0007669"/>
    <property type="project" value="UniProtKB-SubCell"/>
</dbReference>
<name>A0AAD4PQ25_9MUSC</name>
<evidence type="ECO:0000259" key="26">
    <source>
        <dbReference type="PROSITE" id="PS51352"/>
    </source>
</evidence>
<reference evidence="27" key="1">
    <citation type="journal article" date="2021" name="Mol. Ecol. Resour.">
        <title>Phylogenomic analyses of the genus Drosophila reveals genomic signals of climate adaptation.</title>
        <authorList>
            <person name="Li F."/>
            <person name="Rane R.V."/>
            <person name="Luria V."/>
            <person name="Xiong Z."/>
            <person name="Chen J."/>
            <person name="Li Z."/>
            <person name="Catullo R.A."/>
            <person name="Griffin P.C."/>
            <person name="Schiffer M."/>
            <person name="Pearce S."/>
            <person name="Lee S.F."/>
            <person name="McElroy K."/>
            <person name="Stocker A."/>
            <person name="Shirriffs J."/>
            <person name="Cockerell F."/>
            <person name="Coppin C."/>
            <person name="Sgro C.M."/>
            <person name="Karger A."/>
            <person name="Cain J.W."/>
            <person name="Weber J.A."/>
            <person name="Santpere G."/>
            <person name="Kirschner M.W."/>
            <person name="Hoffmann A.A."/>
            <person name="Oakeshott J.G."/>
            <person name="Zhang G."/>
        </authorList>
    </citation>
    <scope>NUCLEOTIDE SEQUENCE</scope>
    <source>
        <strain evidence="27">BGI-SZ-2011g</strain>
    </source>
</reference>
<accession>A0AAD4PQ25</accession>
<dbReference type="PROSITE" id="PS51352">
    <property type="entry name" value="THIOREDOXIN_2"/>
    <property type="match status" value="1"/>
</dbReference>
<dbReference type="EMBL" id="JAJJHW010000681">
    <property type="protein sequence ID" value="KAH8384577.1"/>
    <property type="molecule type" value="Genomic_DNA"/>
</dbReference>
<keyword evidence="5" id="KW-0964">Secreted</keyword>
<dbReference type="InterPro" id="IPR036249">
    <property type="entry name" value="Thioredoxin-like_sf"/>
</dbReference>
<keyword evidence="15" id="KW-1015">Disulfide bond</keyword>
<evidence type="ECO:0000256" key="1">
    <source>
        <dbReference type="ARBA" id="ARBA00004115"/>
    </source>
</evidence>
<evidence type="ECO:0000256" key="24">
    <source>
        <dbReference type="SAM" id="Phobius"/>
    </source>
</evidence>
<evidence type="ECO:0000256" key="4">
    <source>
        <dbReference type="ARBA" id="ARBA00022448"/>
    </source>
</evidence>
<keyword evidence="14" id="KW-0564">Palmitate</keyword>
<evidence type="ECO:0000256" key="2">
    <source>
        <dbReference type="ARBA" id="ARBA00004583"/>
    </source>
</evidence>
<evidence type="ECO:0000256" key="22">
    <source>
        <dbReference type="ARBA" id="ARBA00076905"/>
    </source>
</evidence>
<evidence type="ECO:0000256" key="19">
    <source>
        <dbReference type="ARBA" id="ARBA00062962"/>
    </source>
</evidence>
<keyword evidence="7 24" id="KW-0812">Transmembrane</keyword>
<evidence type="ECO:0000256" key="3">
    <source>
        <dbReference type="ARBA" id="ARBA00004613"/>
    </source>
</evidence>
<keyword evidence="11 24" id="KW-1133">Transmembrane helix</keyword>
<dbReference type="InterPro" id="IPR052454">
    <property type="entry name" value="TMX_domain-containing"/>
</dbReference>
<dbReference type="GO" id="GO:0003756">
    <property type="term" value="F:protein disulfide isomerase activity"/>
    <property type="evidence" value="ECO:0007669"/>
    <property type="project" value="UniProtKB-ARBA"/>
</dbReference>
<feature type="chain" id="PRO_5042215538" description="Thioredoxin-related transmembrane protein 1" evidence="25">
    <location>
        <begin position="20"/>
        <end position="341"/>
    </location>
</feature>
<dbReference type="PANTHER" id="PTHR46107:SF3">
    <property type="entry name" value="THIOREDOXIN DOMAIN-CONTAINING PROTEIN"/>
    <property type="match status" value="1"/>
</dbReference>
<keyword evidence="28" id="KW-1185">Reference proteome</keyword>